<evidence type="ECO:0000259" key="4">
    <source>
        <dbReference type="Pfam" id="PF03178"/>
    </source>
</evidence>
<dbReference type="HOGENOM" id="CLU_002414_2_1_1"/>
<name>N1QJX8_SPHMS</name>
<feature type="domain" description="RSE1/DDB1/CPSF1 C-terminal" evidence="4">
    <location>
        <begin position="965"/>
        <end position="1312"/>
    </location>
</feature>
<dbReference type="EMBL" id="KB456267">
    <property type="protein sequence ID" value="EMF10854.1"/>
    <property type="molecule type" value="Genomic_DNA"/>
</dbReference>
<feature type="domain" description="RSE1/DDB1/CPSF1 first beta-propeller" evidence="5">
    <location>
        <begin position="12"/>
        <end position="417"/>
    </location>
</feature>
<feature type="region of interest" description="Disordered" evidence="3">
    <location>
        <begin position="1218"/>
        <end position="1238"/>
    </location>
</feature>
<dbReference type="Pfam" id="PF23726">
    <property type="entry name" value="Beta-prop_RSE1_2nd"/>
    <property type="match status" value="1"/>
</dbReference>
<dbReference type="InterPro" id="IPR015943">
    <property type="entry name" value="WD40/YVTN_repeat-like_dom_sf"/>
</dbReference>
<dbReference type="Proteomes" id="UP000016931">
    <property type="component" value="Unassembled WGS sequence"/>
</dbReference>
<evidence type="ECO:0000256" key="3">
    <source>
        <dbReference type="SAM" id="MobiDB-lite"/>
    </source>
</evidence>
<evidence type="ECO:0000259" key="5">
    <source>
        <dbReference type="Pfam" id="PF10433"/>
    </source>
</evidence>
<feature type="compositionally biased region" description="Acidic residues" evidence="3">
    <location>
        <begin position="439"/>
        <end position="455"/>
    </location>
</feature>
<dbReference type="InterPro" id="IPR018846">
    <property type="entry name" value="Beta-prop_RSE1/DDB1/CPSF1_1st"/>
</dbReference>
<dbReference type="GeneID" id="27903555"/>
<dbReference type="InterPro" id="IPR058543">
    <property type="entry name" value="Beta-prop_RSE1/DDB1/CPSF1_2nd"/>
</dbReference>
<dbReference type="eggNOG" id="KOG1896">
    <property type="taxonomic scope" value="Eukaryota"/>
</dbReference>
<keyword evidence="2" id="KW-0539">Nucleus</keyword>
<sequence length="1349" mass="146872">MQCYTELVPPTAVTHAVALPFVSAEANNLVVAKTSLLQVFGVKAAGNDGGNEKLVLVGEYSLAGTVTSIARVKTLDTKSGGEAVLLSFKDAKLSLVEWDPENYRISTISLHFYEGDNVISAPFGPPLADCDSILTVDPSSRCAALKFGARQLAILPFRQFGDELAGEEEEGEFDADHALATSKRTESVPHANGDTEHTPYKASFTLALTALDPSVSHAVHLAFLHEYREPTFGILSATVEPSYSLLEERKDILTYTVLTLDLEQRASTNLISVPKLPSTLWEVVPLPLPVGGALLLGTNELVHVDQSGKANATAVNEFAKLESDFGMADQSHLNLKLEDCRVEVLDSKTGELLIVTNDGSLAILSFQMHGRSISALNVKRATSENGSTTIHTAPSCMARLEGSKIFIGSEDGASSLLGWSRPTSALNRKRSHAQMLDKEADDEDEEMEEDDDDLYDAAPEPKKRASSETAVTSTAQYTFSIIDELLSTGPIHEVCLGRSGPWKDRLEIAAGAGRKQASRLTLMHRDIVPTVRRKCKLGAARATWALRPKQRNAALPEYDNLLFVFDGDDTKVYDIPSQDEDGSSYTERSAPEFESAGETLDMATVADGTIVVQTRRTELRTYNAKLGLDQIIPMTDEETDEDLSIVHIAVSDPYVLVIRGDNSVQVLAVQGGELETLEGEGMVTEKKWLSGCIYTGVLTGRNAALFLLDADGGLHVFSLPDLTSVYALPNLPHLPPILAADAVARRVGTKATLTELLVADLGQDSATEPYLIVRTAMDDIVLYEPFHYPLRPNEDSWHSSLHFRKVPFSYIPKYNEQLSDAQTPPLKRIQVGGYHAVNIPGGPTNLLMKESSSLLKVLEVRDTQSSQRATVMSPVHRPGCEHGFLTINADEEVQENQLPEKTWYGTGWSIQQVDIGEDVRHIAYHAEREVYVVATCRDIDFYFAGEDGRHPEQDDIELRPQVPQYTIHLVSAKSHQRLQSVELGYLETVTALKVMSLEVSENTHEQKDLVVVSTAAQRGEDMPAKGAVILYDIIDVVPDPDVPESGFQLHQLAREQARGAITSIAGPLPGGFLGTAQGLKLMVRGLKEDGTCLPVAFLDAQSYTHTLKVLPGRGMWLAGDAWKGLWFGGFTEEPYKLTVMGKSPKSKMEVMTAEFLPFDGALYILIMDADNDLHVLQYDPENPKSVGGMRLLHRSTFHIGHLVTNMLLVPSSLKPFESQDRDMANGTNGNNEEATRAPPSLHHILATSRSGSVGLITPLDEAAYRRLSALQTHLTAILEHAAGLNPRAYRAVEAESFGGARGVVDGSLVNRIGELGAAKRADVLGRAGSDGWVVRSDLEIVGGGGLGYL</sequence>
<dbReference type="Gene3D" id="2.130.10.10">
    <property type="entry name" value="YVTN repeat-like/Quinoprotein amine dehydrogenase"/>
    <property type="match status" value="3"/>
</dbReference>
<dbReference type="InterPro" id="IPR050358">
    <property type="entry name" value="RSE1/DDB1/CFT1"/>
</dbReference>
<feature type="domain" description="RSE1/DDB1/CPSF1 second beta-propeller" evidence="6">
    <location>
        <begin position="529"/>
        <end position="890"/>
    </location>
</feature>
<evidence type="ECO:0000313" key="7">
    <source>
        <dbReference type="EMBL" id="EMF10854.1"/>
    </source>
</evidence>
<gene>
    <name evidence="7" type="ORF">SEPMUDRAFT_150820</name>
</gene>
<protein>
    <submittedName>
        <fullName evidence="7">CPSF_A-domain-containing protein</fullName>
    </submittedName>
</protein>
<evidence type="ECO:0000256" key="1">
    <source>
        <dbReference type="ARBA" id="ARBA00004123"/>
    </source>
</evidence>
<evidence type="ECO:0000256" key="2">
    <source>
        <dbReference type="ARBA" id="ARBA00023242"/>
    </source>
</evidence>
<dbReference type="Pfam" id="PF03178">
    <property type="entry name" value="CPSF_A"/>
    <property type="match status" value="1"/>
</dbReference>
<comment type="subcellular location">
    <subcellularLocation>
        <location evidence="1">Nucleus</location>
    </subcellularLocation>
</comment>
<dbReference type="RefSeq" id="XP_016758975.1">
    <property type="nucleotide sequence ID" value="XM_016906418.1"/>
</dbReference>
<dbReference type="OrthoDB" id="6109at2759"/>
<dbReference type="OMA" id="PMTKFKL"/>
<keyword evidence="8" id="KW-1185">Reference proteome</keyword>
<dbReference type="GO" id="GO:0005634">
    <property type="term" value="C:nucleus"/>
    <property type="evidence" value="ECO:0007669"/>
    <property type="project" value="UniProtKB-SubCell"/>
</dbReference>
<reference evidence="7 8" key="1">
    <citation type="journal article" date="2012" name="PLoS Pathog.">
        <title>Diverse lifestyles and strategies of plant pathogenesis encoded in the genomes of eighteen Dothideomycetes fungi.</title>
        <authorList>
            <person name="Ohm R.A."/>
            <person name="Feau N."/>
            <person name="Henrissat B."/>
            <person name="Schoch C.L."/>
            <person name="Horwitz B.A."/>
            <person name="Barry K.W."/>
            <person name="Condon B.J."/>
            <person name="Copeland A.C."/>
            <person name="Dhillon B."/>
            <person name="Glaser F."/>
            <person name="Hesse C.N."/>
            <person name="Kosti I."/>
            <person name="LaButti K."/>
            <person name="Lindquist E.A."/>
            <person name="Lucas S."/>
            <person name="Salamov A.A."/>
            <person name="Bradshaw R.E."/>
            <person name="Ciuffetti L."/>
            <person name="Hamelin R.C."/>
            <person name="Kema G.H.J."/>
            <person name="Lawrence C."/>
            <person name="Scott J.A."/>
            <person name="Spatafora J.W."/>
            <person name="Turgeon B.G."/>
            <person name="de Wit P.J.G.M."/>
            <person name="Zhong S."/>
            <person name="Goodwin S.B."/>
            <person name="Grigoriev I.V."/>
        </authorList>
    </citation>
    <scope>NUCLEOTIDE SEQUENCE [LARGE SCALE GENOMIC DNA]</scope>
    <source>
        <strain evidence="7 8">SO2202</strain>
    </source>
</reference>
<feature type="region of interest" description="Disordered" evidence="3">
    <location>
        <begin position="428"/>
        <end position="470"/>
    </location>
</feature>
<organism evidence="7 8">
    <name type="scientific">Sphaerulina musiva (strain SO2202)</name>
    <name type="common">Poplar stem canker fungus</name>
    <name type="synonym">Septoria musiva</name>
    <dbReference type="NCBI Taxonomy" id="692275"/>
    <lineage>
        <taxon>Eukaryota</taxon>
        <taxon>Fungi</taxon>
        <taxon>Dikarya</taxon>
        <taxon>Ascomycota</taxon>
        <taxon>Pezizomycotina</taxon>
        <taxon>Dothideomycetes</taxon>
        <taxon>Dothideomycetidae</taxon>
        <taxon>Mycosphaerellales</taxon>
        <taxon>Mycosphaerellaceae</taxon>
        <taxon>Sphaerulina</taxon>
    </lineage>
</organism>
<evidence type="ECO:0000313" key="8">
    <source>
        <dbReference type="Proteomes" id="UP000016931"/>
    </source>
</evidence>
<dbReference type="STRING" id="692275.N1QJX8"/>
<accession>N1QJX8</accession>
<evidence type="ECO:0000259" key="6">
    <source>
        <dbReference type="Pfam" id="PF23726"/>
    </source>
</evidence>
<dbReference type="Pfam" id="PF10433">
    <property type="entry name" value="Beta-prop_RSE1_1st"/>
    <property type="match status" value="1"/>
</dbReference>
<proteinExistence type="predicted"/>
<dbReference type="InterPro" id="IPR004871">
    <property type="entry name" value="RSE1/DDB1/CPSF1_C"/>
</dbReference>
<dbReference type="PANTHER" id="PTHR10644">
    <property type="entry name" value="DNA REPAIR/RNA PROCESSING CPSF FAMILY"/>
    <property type="match status" value="1"/>
</dbReference>
<dbReference type="GO" id="GO:0003676">
    <property type="term" value="F:nucleic acid binding"/>
    <property type="evidence" value="ECO:0007669"/>
    <property type="project" value="InterPro"/>
</dbReference>